<organism evidence="1 2">
    <name type="scientific">Enterobacter agglomerans</name>
    <name type="common">Erwinia herbicola</name>
    <name type="synonym">Pantoea agglomerans</name>
    <dbReference type="NCBI Taxonomy" id="549"/>
    <lineage>
        <taxon>Bacteria</taxon>
        <taxon>Pseudomonadati</taxon>
        <taxon>Pseudomonadota</taxon>
        <taxon>Gammaproteobacteria</taxon>
        <taxon>Enterobacterales</taxon>
        <taxon>Erwiniaceae</taxon>
        <taxon>Pantoea</taxon>
        <taxon>Pantoea agglomerans group</taxon>
    </lineage>
</organism>
<sequence>MLCIRKGRKCYNNYISLSERVERIDIRLRKRPASAGQSMMTESGLACFETCLAHRTGADRKVAQANPWSLGPRHPMARDAFLFCPGSLRTELIHCYRIH</sequence>
<dbReference type="EMBL" id="UGSO01000001">
    <property type="protein sequence ID" value="SUB16573.1"/>
    <property type="molecule type" value="Genomic_DNA"/>
</dbReference>
<evidence type="ECO:0000313" key="2">
    <source>
        <dbReference type="Proteomes" id="UP000254640"/>
    </source>
</evidence>
<gene>
    <name evidence="1" type="ORF">NCTC9381_02487</name>
</gene>
<evidence type="ECO:0000313" key="1">
    <source>
        <dbReference type="EMBL" id="SUB16573.1"/>
    </source>
</evidence>
<name>A0A379AF93_ENTAG</name>
<dbReference type="Proteomes" id="UP000254640">
    <property type="component" value="Unassembled WGS sequence"/>
</dbReference>
<dbReference type="AlphaFoldDB" id="A0A379AF93"/>
<protein>
    <submittedName>
        <fullName evidence="1">Uncharacterized protein</fullName>
    </submittedName>
</protein>
<keyword evidence="2" id="KW-1185">Reference proteome</keyword>
<accession>A0A379AF93</accession>
<reference evidence="1 2" key="1">
    <citation type="submission" date="2018-06" db="EMBL/GenBank/DDBJ databases">
        <authorList>
            <consortium name="Pathogen Informatics"/>
            <person name="Doyle S."/>
        </authorList>
    </citation>
    <scope>NUCLEOTIDE SEQUENCE [LARGE SCALE GENOMIC DNA]</scope>
    <source>
        <strain evidence="1 2">NCTC9381</strain>
    </source>
</reference>
<proteinExistence type="predicted"/>